<dbReference type="FunFam" id="2.30.310.10:FF:000004">
    <property type="entry name" value="Fibronectin-binding protein A"/>
    <property type="match status" value="1"/>
</dbReference>
<dbReference type="InterPro" id="IPR043682">
    <property type="entry name" value="RqcH_bacterial"/>
</dbReference>
<accession>A0A212JRL7</accession>
<dbReference type="GO" id="GO:0000049">
    <property type="term" value="F:tRNA binding"/>
    <property type="evidence" value="ECO:0007669"/>
    <property type="project" value="UniProtKB-UniRule"/>
</dbReference>
<dbReference type="AlphaFoldDB" id="A0A212JRL7"/>
<keyword evidence="3 5" id="KW-0694">RNA-binding</keyword>
<evidence type="ECO:0000259" key="6">
    <source>
        <dbReference type="Pfam" id="PF05670"/>
    </source>
</evidence>
<evidence type="ECO:0000256" key="2">
    <source>
        <dbReference type="ARBA" id="ARBA00022730"/>
    </source>
</evidence>
<comment type="subunit">
    <text evidence="5">Associates with stalled 50S ribosomal subunits. Binds to RqcP.</text>
</comment>
<evidence type="ECO:0000256" key="4">
    <source>
        <dbReference type="ARBA" id="ARBA00022917"/>
    </source>
</evidence>
<dbReference type="GO" id="GO:1990112">
    <property type="term" value="C:RQC complex"/>
    <property type="evidence" value="ECO:0007669"/>
    <property type="project" value="TreeGrafter"/>
</dbReference>
<evidence type="ECO:0000313" key="7">
    <source>
        <dbReference type="EMBL" id="SBW02061.1"/>
    </source>
</evidence>
<comment type="function">
    <text evidence="5">Key component of the ribosome quality control system (RQC), a ribosome-associated complex that mediates the extraction of incompletely synthesized nascent chains from stalled ribosomes and their subsequent degradation. RqcH recruits Ala-charged tRNA, and with RqcP directs the elongation of stalled nascent chains on 50S ribosomal subunits, leading to non-templated C-terminal alanine extensions (Ala tail). The Ala tail promotes nascent chain degradation. May add between 1 and at least 8 Ala residues. Binds to stalled 50S ribosomal subunits.</text>
</comment>
<dbReference type="HAMAP" id="MF_00844_B">
    <property type="entry name" value="RqcH_B"/>
    <property type="match status" value="1"/>
</dbReference>
<dbReference type="PANTHER" id="PTHR15239">
    <property type="entry name" value="NUCLEAR EXPORT MEDIATOR FACTOR NEMF"/>
    <property type="match status" value="1"/>
</dbReference>
<dbReference type="GO" id="GO:0043023">
    <property type="term" value="F:ribosomal large subunit binding"/>
    <property type="evidence" value="ECO:0007669"/>
    <property type="project" value="UniProtKB-UniRule"/>
</dbReference>
<dbReference type="InterPro" id="IPR008532">
    <property type="entry name" value="NFACT_RNA-bd"/>
</dbReference>
<evidence type="ECO:0000256" key="5">
    <source>
        <dbReference type="HAMAP-Rule" id="MF_00844"/>
    </source>
</evidence>
<organism evidence="7">
    <name type="scientific">uncultured Eubacteriales bacterium</name>
    <dbReference type="NCBI Taxonomy" id="172733"/>
    <lineage>
        <taxon>Bacteria</taxon>
        <taxon>Bacillati</taxon>
        <taxon>Bacillota</taxon>
        <taxon>Clostridia</taxon>
        <taxon>Eubacteriales</taxon>
        <taxon>environmental samples</taxon>
    </lineage>
</organism>
<reference evidence="7" key="1">
    <citation type="submission" date="2016-04" db="EMBL/GenBank/DDBJ databases">
        <authorList>
            <person name="Evans L.H."/>
            <person name="Alamgir A."/>
            <person name="Owens N."/>
            <person name="Weber N.D."/>
            <person name="Virtaneva K."/>
            <person name="Barbian K."/>
            <person name="Babar A."/>
            <person name="Rosenke K."/>
        </authorList>
    </citation>
    <scope>NUCLEOTIDE SEQUENCE</scope>
    <source>
        <strain evidence="7">86</strain>
    </source>
</reference>
<dbReference type="GO" id="GO:0019843">
    <property type="term" value="F:rRNA binding"/>
    <property type="evidence" value="ECO:0007669"/>
    <property type="project" value="UniProtKB-UniRule"/>
</dbReference>
<keyword evidence="4 5" id="KW-0648">Protein biosynthesis</keyword>
<dbReference type="InterPro" id="IPR051608">
    <property type="entry name" value="RQC_Subunit_NEMF"/>
</dbReference>
<evidence type="ECO:0000256" key="3">
    <source>
        <dbReference type="ARBA" id="ARBA00022884"/>
    </source>
</evidence>
<dbReference type="Gene3D" id="2.30.310.10">
    <property type="entry name" value="ibrinogen binding protein from staphylococcus aureus domain"/>
    <property type="match status" value="1"/>
</dbReference>
<dbReference type="Pfam" id="PF05833">
    <property type="entry name" value="NFACT_N"/>
    <property type="match status" value="2"/>
</dbReference>
<dbReference type="Pfam" id="PF05670">
    <property type="entry name" value="NFACT-R_1"/>
    <property type="match status" value="1"/>
</dbReference>
<dbReference type="GO" id="GO:0072344">
    <property type="term" value="P:rescue of stalled ribosome"/>
    <property type="evidence" value="ECO:0007669"/>
    <property type="project" value="UniProtKB-UniRule"/>
</dbReference>
<evidence type="ECO:0000256" key="1">
    <source>
        <dbReference type="ARBA" id="ARBA00022555"/>
    </source>
</evidence>
<sequence length="538" mass="60117">MALDAICLSAVVEELRSTLAGGKIDKIYQPGRDEVILAARGAGKNVKLLLSANPSHPRLHFTEAVRENPAEPPMFCMLLRKHLTGARILGLEQPSLERVVIFTLECLDELGDRVERRLVLEAMGRHANLILLDGEGRITDCLRRVDADMSAQRQVLPGMFYRLPEPRPGVPPLIGRELEFQGKVADVAAMYALEEGVRAGGGKPYMLLRSGKPAEFSFMPILQYGPDSELKEYDTFSHLLDDFYATREDARRMGQKEQELLKMVTRARERTARRVGQQEIELAATAGRERKRELGDILTSNLHMMERGMGSVRLVDFYDPEGGQVDIKLDSLLSPQQNAAKYYKEYNKAKTAQRVLTEQIEKGGRELAYLDSVLENITLAEGERDLQEIRQELIETGYLRRPPKSRGREKTVAGKPMEFRSTAGLRISVGKNNSQNDTLTTKSAGKGDVWLHTQKVHGSHVILWTGGEEPDAQSLTEAAILAAYFSQSREGKKVQVDYTPVKFVKKPAGSRPGMVVYTTYQTAVVDPDGDLARKLRVK</sequence>
<keyword evidence="1 5" id="KW-0820">tRNA-binding</keyword>
<feature type="domain" description="NFACT RNA-binding" evidence="6">
    <location>
        <begin position="416"/>
        <end position="509"/>
    </location>
</feature>
<keyword evidence="2 5" id="KW-0699">rRNA-binding</keyword>
<dbReference type="EMBL" id="FLUN01000001">
    <property type="protein sequence ID" value="SBW02061.1"/>
    <property type="molecule type" value="Genomic_DNA"/>
</dbReference>
<proteinExistence type="inferred from homology"/>
<gene>
    <name evidence="5" type="primary">rqcH</name>
    <name evidence="7" type="ORF">KL86CLO1_11586</name>
</gene>
<dbReference type="PANTHER" id="PTHR15239:SF6">
    <property type="entry name" value="RIBOSOME QUALITY CONTROL COMPLEX SUBUNIT NEMF"/>
    <property type="match status" value="1"/>
</dbReference>
<comment type="similarity">
    <text evidence="5">Belongs to the NEMF family.</text>
</comment>
<protein>
    <recommendedName>
        <fullName evidence="5">Rqc2 homolog RqcH</fullName>
        <shortName evidence="5">RqcH</shortName>
    </recommendedName>
</protein>
<name>A0A212JRL7_9FIRM</name>